<dbReference type="SUPFAM" id="SSF48029">
    <property type="entry name" value="FliG"/>
    <property type="match status" value="1"/>
</dbReference>
<evidence type="ECO:0000256" key="7">
    <source>
        <dbReference type="ARBA" id="ARBA00022779"/>
    </source>
</evidence>
<evidence type="ECO:0000256" key="3">
    <source>
        <dbReference type="ARBA" id="ARBA00010299"/>
    </source>
</evidence>
<evidence type="ECO:0000256" key="1">
    <source>
        <dbReference type="ARBA" id="ARBA00004117"/>
    </source>
</evidence>
<comment type="subcellular location">
    <subcellularLocation>
        <location evidence="1">Bacterial flagellum basal body</location>
    </subcellularLocation>
    <subcellularLocation>
        <location evidence="2">Cell membrane</location>
        <topology evidence="2">Peripheral membrane protein</topology>
        <orientation evidence="2">Cytoplasmic side</orientation>
    </subcellularLocation>
</comment>
<dbReference type="InterPro" id="IPR028263">
    <property type="entry name" value="FliG_N"/>
</dbReference>
<dbReference type="Pfam" id="PF14842">
    <property type="entry name" value="FliG_N"/>
    <property type="match status" value="1"/>
</dbReference>
<proteinExistence type="inferred from homology"/>
<evidence type="ECO:0000256" key="4">
    <source>
        <dbReference type="ARBA" id="ARBA00021870"/>
    </source>
</evidence>
<reference evidence="11" key="1">
    <citation type="submission" date="2024-05" db="EMBL/GenBank/DDBJ databases">
        <title>Isolation and characterization of Sporomusa carbonis sp. nov., a carboxydotrophic hydrogenogen in the genus of Sporomusa isolated from a charcoal burning pile.</title>
        <authorList>
            <person name="Boeer T."/>
            <person name="Rosenbaum F."/>
            <person name="Eysell L."/>
            <person name="Mueller V."/>
            <person name="Daniel R."/>
            <person name="Poehlein A."/>
        </authorList>
    </citation>
    <scope>NUCLEOTIDE SEQUENCE [LARGE SCALE GENOMIC DNA]</scope>
    <source>
        <strain evidence="11">DSM 3132</strain>
    </source>
</reference>
<dbReference type="InterPro" id="IPR011002">
    <property type="entry name" value="FliG_a-hlx"/>
</dbReference>
<organism evidence="11 12">
    <name type="scientific">Sporomusa acidovorans (strain ATCC 49682 / DSM 3132 / Mol)</name>
    <dbReference type="NCBI Taxonomy" id="1123286"/>
    <lineage>
        <taxon>Bacteria</taxon>
        <taxon>Bacillati</taxon>
        <taxon>Bacillota</taxon>
        <taxon>Negativicutes</taxon>
        <taxon>Selenomonadales</taxon>
        <taxon>Sporomusaceae</taxon>
        <taxon>Sporomusa</taxon>
    </lineage>
</organism>
<name>A0ABZ3J2W3_SPOA4</name>
<keyword evidence="8" id="KW-0472">Membrane</keyword>
<dbReference type="EMBL" id="CP155571">
    <property type="protein sequence ID" value="XFO72540.1"/>
    <property type="molecule type" value="Genomic_DNA"/>
</dbReference>
<keyword evidence="12" id="KW-1185">Reference proteome</keyword>
<dbReference type="InterPro" id="IPR000090">
    <property type="entry name" value="Flg_Motor_Flig"/>
</dbReference>
<evidence type="ECO:0000313" key="12">
    <source>
        <dbReference type="Proteomes" id="UP000216052"/>
    </source>
</evidence>
<keyword evidence="5" id="KW-1003">Cell membrane</keyword>
<comment type="similarity">
    <text evidence="3">Belongs to the FliG family.</text>
</comment>
<keyword evidence="6" id="KW-0145">Chemotaxis</keyword>
<evidence type="ECO:0000256" key="8">
    <source>
        <dbReference type="ARBA" id="ARBA00023136"/>
    </source>
</evidence>
<evidence type="ECO:0000259" key="10">
    <source>
        <dbReference type="Pfam" id="PF14842"/>
    </source>
</evidence>
<evidence type="ECO:0000313" key="11">
    <source>
        <dbReference type="EMBL" id="XFO72540.1"/>
    </source>
</evidence>
<sequence>MSPIKKVAIFLVMIGKLRAQGIIMLMDNDEIRVVVAEIRKLKEISHEIQNSIWTEFKELGYEDQMKSSEILTIIRFLFDGRKISETGRY</sequence>
<protein>
    <recommendedName>
        <fullName evidence="4">Flagellar motor switch protein FliG</fullName>
    </recommendedName>
</protein>
<feature type="domain" description="Flagellar motor switch protein FliG N-terminal" evidence="10">
    <location>
        <begin position="1"/>
        <end position="62"/>
    </location>
</feature>
<evidence type="ECO:0000256" key="2">
    <source>
        <dbReference type="ARBA" id="ARBA00004413"/>
    </source>
</evidence>
<evidence type="ECO:0000256" key="6">
    <source>
        <dbReference type="ARBA" id="ARBA00022500"/>
    </source>
</evidence>
<dbReference type="Gene3D" id="1.10.220.30">
    <property type="match status" value="1"/>
</dbReference>
<keyword evidence="7" id="KW-0283">Flagellar rotation</keyword>
<evidence type="ECO:0000256" key="5">
    <source>
        <dbReference type="ARBA" id="ARBA00022475"/>
    </source>
</evidence>
<keyword evidence="9" id="KW-0975">Bacterial flagellum</keyword>
<evidence type="ECO:0000256" key="9">
    <source>
        <dbReference type="ARBA" id="ARBA00023143"/>
    </source>
</evidence>
<dbReference type="RefSeq" id="WP_093791804.1">
    <property type="nucleotide sequence ID" value="NZ_CP155571.1"/>
</dbReference>
<dbReference type="PRINTS" id="PR00954">
    <property type="entry name" value="FLGMOTORFLIG"/>
</dbReference>
<dbReference type="Proteomes" id="UP000216052">
    <property type="component" value="Chromosome"/>
</dbReference>
<gene>
    <name evidence="11" type="ORF">SPACI_025930</name>
</gene>
<accession>A0ABZ3J2W3</accession>